<gene>
    <name evidence="1" type="ORF">GOBAR_AA06961</name>
</gene>
<dbReference type="OrthoDB" id="10402716at2759"/>
<evidence type="ECO:0000313" key="2">
    <source>
        <dbReference type="Proteomes" id="UP000239757"/>
    </source>
</evidence>
<organism evidence="1 2">
    <name type="scientific">Gossypium barbadense</name>
    <name type="common">Sea Island cotton</name>
    <name type="synonym">Hibiscus barbadensis</name>
    <dbReference type="NCBI Taxonomy" id="3634"/>
    <lineage>
        <taxon>Eukaryota</taxon>
        <taxon>Viridiplantae</taxon>
        <taxon>Streptophyta</taxon>
        <taxon>Embryophyta</taxon>
        <taxon>Tracheophyta</taxon>
        <taxon>Spermatophyta</taxon>
        <taxon>Magnoliopsida</taxon>
        <taxon>eudicotyledons</taxon>
        <taxon>Gunneridae</taxon>
        <taxon>Pentapetalae</taxon>
        <taxon>rosids</taxon>
        <taxon>malvids</taxon>
        <taxon>Malvales</taxon>
        <taxon>Malvaceae</taxon>
        <taxon>Malvoideae</taxon>
        <taxon>Gossypium</taxon>
    </lineage>
</organism>
<reference evidence="1 2" key="1">
    <citation type="submission" date="2015-01" db="EMBL/GenBank/DDBJ databases">
        <title>Genome of allotetraploid Gossypium barbadense reveals genomic plasticity and fiber elongation in cotton evolution.</title>
        <authorList>
            <person name="Chen X."/>
            <person name="Liu X."/>
            <person name="Zhao B."/>
            <person name="Zheng H."/>
            <person name="Hu Y."/>
            <person name="Lu G."/>
            <person name="Yang C."/>
            <person name="Chen J."/>
            <person name="Shan C."/>
            <person name="Zhang L."/>
            <person name="Zhou Y."/>
            <person name="Wang L."/>
            <person name="Guo W."/>
            <person name="Bai Y."/>
            <person name="Ruan J."/>
            <person name="Shangguan X."/>
            <person name="Mao Y."/>
            <person name="Jiang J."/>
            <person name="Zhu Y."/>
            <person name="Lei J."/>
            <person name="Kang H."/>
            <person name="Chen S."/>
            <person name="He X."/>
            <person name="Wang R."/>
            <person name="Wang Y."/>
            <person name="Chen J."/>
            <person name="Wang L."/>
            <person name="Yu S."/>
            <person name="Wang B."/>
            <person name="Wei J."/>
            <person name="Song S."/>
            <person name="Lu X."/>
            <person name="Gao Z."/>
            <person name="Gu W."/>
            <person name="Deng X."/>
            <person name="Ma D."/>
            <person name="Wang S."/>
            <person name="Liang W."/>
            <person name="Fang L."/>
            <person name="Cai C."/>
            <person name="Zhu X."/>
            <person name="Zhou B."/>
            <person name="Zhang Y."/>
            <person name="Chen Z."/>
            <person name="Xu S."/>
            <person name="Zhu R."/>
            <person name="Wang S."/>
            <person name="Zhang T."/>
            <person name="Zhao G."/>
        </authorList>
    </citation>
    <scope>NUCLEOTIDE SEQUENCE [LARGE SCALE GENOMIC DNA]</scope>
    <source>
        <strain evidence="2">cv. Xinhai21</strain>
        <tissue evidence="1">Leaf</tissue>
    </source>
</reference>
<name>A0A2P5YDI7_GOSBA</name>
<sequence length="208" mass="24917">MATYLVLPDEITTSAQREKVDKIMREVQDYRMKPEEDIVQHVMTVNKKMQEVLWKGHEMIRKNKVQYLTLRGTLIEREHQIVLDQLWKTLVPRTYWNLVICFVKFIISYGARKIARQSIGSRKLTGKQNVIDIPWMDKLDVRKLPREFLISIPVIKIEEEEDPEEFPNWIVEDEYEENQEYLNWIVQYFPDKDTGSEMEENIELNLNG</sequence>
<dbReference type="EMBL" id="KZ663329">
    <property type="protein sequence ID" value="PPS13604.1"/>
    <property type="molecule type" value="Genomic_DNA"/>
</dbReference>
<evidence type="ECO:0000313" key="1">
    <source>
        <dbReference type="EMBL" id="PPS13604.1"/>
    </source>
</evidence>
<dbReference type="AlphaFoldDB" id="A0A2P5YDI7"/>
<dbReference type="Proteomes" id="UP000239757">
    <property type="component" value="Unassembled WGS sequence"/>
</dbReference>
<protein>
    <submittedName>
        <fullName evidence="1">Uncharacterized protein</fullName>
    </submittedName>
</protein>
<proteinExistence type="predicted"/>
<accession>A0A2P5YDI7</accession>